<reference evidence="4 5" key="1">
    <citation type="submission" date="2021-11" db="EMBL/GenBank/DDBJ databases">
        <title>Draft genome sequence of Actinomycetospora sp. SF1 isolated from the rhizosphere soil.</title>
        <authorList>
            <person name="Duangmal K."/>
            <person name="Chantavorakit T."/>
        </authorList>
    </citation>
    <scope>NUCLEOTIDE SEQUENCE [LARGE SCALE GENOMIC DNA]</scope>
    <source>
        <strain evidence="4 5">TBRC 5722</strain>
    </source>
</reference>
<evidence type="ECO:0000256" key="1">
    <source>
        <dbReference type="SAM" id="MobiDB-lite"/>
    </source>
</evidence>
<comment type="caution">
    <text evidence="4">The sequence shown here is derived from an EMBL/GenBank/DDBJ whole genome shotgun (WGS) entry which is preliminary data.</text>
</comment>
<name>A0ABS8P9H0_9PSEU</name>
<dbReference type="Proteomes" id="UP001199469">
    <property type="component" value="Unassembled WGS sequence"/>
</dbReference>
<keyword evidence="2" id="KW-0472">Membrane</keyword>
<keyword evidence="2" id="KW-1133">Transmembrane helix</keyword>
<evidence type="ECO:0000259" key="3">
    <source>
        <dbReference type="Pfam" id="PF20570"/>
    </source>
</evidence>
<dbReference type="Pfam" id="PF20570">
    <property type="entry name" value="DUF6779"/>
    <property type="match status" value="1"/>
</dbReference>
<feature type="region of interest" description="Disordered" evidence="1">
    <location>
        <begin position="1"/>
        <end position="28"/>
    </location>
</feature>
<organism evidence="4 5">
    <name type="scientific">Actinomycetospora endophytica</name>
    <dbReference type="NCBI Taxonomy" id="2291215"/>
    <lineage>
        <taxon>Bacteria</taxon>
        <taxon>Bacillati</taxon>
        <taxon>Actinomycetota</taxon>
        <taxon>Actinomycetes</taxon>
        <taxon>Pseudonocardiales</taxon>
        <taxon>Pseudonocardiaceae</taxon>
        <taxon>Actinomycetospora</taxon>
    </lineage>
</organism>
<keyword evidence="2" id="KW-0812">Transmembrane</keyword>
<evidence type="ECO:0000313" key="4">
    <source>
        <dbReference type="EMBL" id="MCD2194036.1"/>
    </source>
</evidence>
<sequence length="229" mass="23915">MASEEGAAGRDRGSRRRGVPPASDGGAGRAGDPVVRILLALTGAFAVVAAVVVVVSEDGRMLRLGVIAGLWATLLAVAALARRSGAARSGDAAAREESLRRTYELELAAEVDARREHELTVERTVRREVAAESGEEIAGLRAELERLRSHLEQTETHAVRPALQVVAGGRPSGPPISPSGPPTPPAGPPPGPPRRAPGPPPPSSRPATDGRTVAELLAAHSEEGRRRRR</sequence>
<dbReference type="EMBL" id="JAJNDB010000002">
    <property type="protein sequence ID" value="MCD2194036.1"/>
    <property type="molecule type" value="Genomic_DNA"/>
</dbReference>
<keyword evidence="5" id="KW-1185">Reference proteome</keyword>
<feature type="region of interest" description="Disordered" evidence="1">
    <location>
        <begin position="154"/>
        <end position="229"/>
    </location>
</feature>
<accession>A0ABS8P9H0</accession>
<dbReference type="InterPro" id="IPR046706">
    <property type="entry name" value="DUF6779"/>
</dbReference>
<evidence type="ECO:0000313" key="5">
    <source>
        <dbReference type="Proteomes" id="UP001199469"/>
    </source>
</evidence>
<feature type="transmembrane region" description="Helical" evidence="2">
    <location>
        <begin position="61"/>
        <end position="81"/>
    </location>
</feature>
<feature type="domain" description="DUF6779" evidence="3">
    <location>
        <begin position="62"/>
        <end position="156"/>
    </location>
</feature>
<gene>
    <name evidence="4" type="ORF">LQ327_11685</name>
</gene>
<dbReference type="RefSeq" id="WP_230733561.1">
    <property type="nucleotide sequence ID" value="NZ_JAJNDB010000002.1"/>
</dbReference>
<feature type="compositionally biased region" description="Pro residues" evidence="1">
    <location>
        <begin position="172"/>
        <end position="204"/>
    </location>
</feature>
<protein>
    <recommendedName>
        <fullName evidence="3">DUF6779 domain-containing protein</fullName>
    </recommendedName>
</protein>
<evidence type="ECO:0000256" key="2">
    <source>
        <dbReference type="SAM" id="Phobius"/>
    </source>
</evidence>
<feature type="transmembrane region" description="Helical" evidence="2">
    <location>
        <begin position="37"/>
        <end position="55"/>
    </location>
</feature>
<proteinExistence type="predicted"/>
<feature type="compositionally biased region" description="Basic and acidic residues" evidence="1">
    <location>
        <begin position="220"/>
        <end position="229"/>
    </location>
</feature>